<sequence length="174" mass="19655">MVYKEILDTPSVKASKGVFTFYSENTIKAPASVVYRALRDFQSYPNWNEYTPTVTTPSGTNDIAVGDTVTLAYRAKTTDKLMDVPCEVSVINDAEYTFCWIGRAMGIPQWLLFPEKVHKVTPKGENECLFQCYETQAGPMAYIVKWQMGELLSQYGQAMNDAFKAYVEKELNPS</sequence>
<dbReference type="EMBL" id="JAXOVC010000001">
    <property type="protein sequence ID" value="KAK4507734.1"/>
    <property type="molecule type" value="Genomic_DNA"/>
</dbReference>
<evidence type="ECO:0000313" key="2">
    <source>
        <dbReference type="Proteomes" id="UP001305779"/>
    </source>
</evidence>
<dbReference type="InterPro" id="IPR019587">
    <property type="entry name" value="Polyketide_cyclase/dehydratase"/>
</dbReference>
<dbReference type="PANTHER" id="PTHR36166">
    <property type="entry name" value="CHROMOSOME 9, WHOLE GENOME SHOTGUN SEQUENCE"/>
    <property type="match status" value="1"/>
</dbReference>
<dbReference type="PANTHER" id="PTHR36166:SF1">
    <property type="entry name" value="SRPBCC DOMAIN-CONTAINING PROTEIN"/>
    <property type="match status" value="1"/>
</dbReference>
<dbReference type="Pfam" id="PF10604">
    <property type="entry name" value="Polyketide_cyc2"/>
    <property type="match status" value="1"/>
</dbReference>
<proteinExistence type="predicted"/>
<dbReference type="InterPro" id="IPR023393">
    <property type="entry name" value="START-like_dom_sf"/>
</dbReference>
<dbReference type="Gene3D" id="3.30.530.20">
    <property type="match status" value="1"/>
</dbReference>
<accession>A0ABR0F2B6</accession>
<gene>
    <name evidence="1" type="ORF">PRZ48_001469</name>
</gene>
<organism evidence="1 2">
    <name type="scientific">Zasmidium cellare</name>
    <name type="common">Wine cellar mold</name>
    <name type="synonym">Racodium cellare</name>
    <dbReference type="NCBI Taxonomy" id="395010"/>
    <lineage>
        <taxon>Eukaryota</taxon>
        <taxon>Fungi</taxon>
        <taxon>Dikarya</taxon>
        <taxon>Ascomycota</taxon>
        <taxon>Pezizomycotina</taxon>
        <taxon>Dothideomycetes</taxon>
        <taxon>Dothideomycetidae</taxon>
        <taxon>Mycosphaerellales</taxon>
        <taxon>Mycosphaerellaceae</taxon>
        <taxon>Zasmidium</taxon>
    </lineage>
</organism>
<evidence type="ECO:0000313" key="1">
    <source>
        <dbReference type="EMBL" id="KAK4507734.1"/>
    </source>
</evidence>
<dbReference type="Proteomes" id="UP001305779">
    <property type="component" value="Unassembled WGS sequence"/>
</dbReference>
<dbReference type="CDD" id="cd07822">
    <property type="entry name" value="SRPBCC_4"/>
    <property type="match status" value="1"/>
</dbReference>
<comment type="caution">
    <text evidence="1">The sequence shown here is derived from an EMBL/GenBank/DDBJ whole genome shotgun (WGS) entry which is preliminary data.</text>
</comment>
<keyword evidence="2" id="KW-1185">Reference proteome</keyword>
<dbReference type="SUPFAM" id="SSF55961">
    <property type="entry name" value="Bet v1-like"/>
    <property type="match status" value="1"/>
</dbReference>
<name>A0ABR0F2B6_ZASCE</name>
<reference evidence="1 2" key="1">
    <citation type="journal article" date="2023" name="G3 (Bethesda)">
        <title>A chromosome-level genome assembly of Zasmidium syzygii isolated from banana leaves.</title>
        <authorList>
            <person name="van Westerhoven A.C."/>
            <person name="Mehrabi R."/>
            <person name="Talebi R."/>
            <person name="Steentjes M.B.F."/>
            <person name="Corcolon B."/>
            <person name="Chong P.A."/>
            <person name="Kema G.H.J."/>
            <person name="Seidl M.F."/>
        </authorList>
    </citation>
    <scope>NUCLEOTIDE SEQUENCE [LARGE SCALE GENOMIC DNA]</scope>
    <source>
        <strain evidence="1 2">P124</strain>
    </source>
</reference>
<protein>
    <submittedName>
        <fullName evidence="1">Uncharacterized protein</fullName>
    </submittedName>
</protein>